<evidence type="ECO:0000256" key="7">
    <source>
        <dbReference type="SAM" id="Coils"/>
    </source>
</evidence>
<dbReference type="OrthoDB" id="943406at2"/>
<keyword evidence="4 10" id="KW-0418">Kinase</keyword>
<evidence type="ECO:0000256" key="3">
    <source>
        <dbReference type="ARBA" id="ARBA00022679"/>
    </source>
</evidence>
<dbReference type="PROSITE" id="PS50005">
    <property type="entry name" value="TPR"/>
    <property type="match status" value="1"/>
</dbReference>
<dbReference type="InterPro" id="IPR050482">
    <property type="entry name" value="Sensor_HK_TwoCompSys"/>
</dbReference>
<reference evidence="11" key="1">
    <citation type="submission" date="2016-10" db="EMBL/GenBank/DDBJ databases">
        <authorList>
            <person name="Varghese N."/>
            <person name="Submissions S."/>
        </authorList>
    </citation>
    <scope>NUCLEOTIDE SEQUENCE [LARGE SCALE GENOMIC DNA]</scope>
    <source>
        <strain evidence="11">DSM 19684</strain>
    </source>
</reference>
<evidence type="ECO:0000313" key="11">
    <source>
        <dbReference type="Proteomes" id="UP000199203"/>
    </source>
</evidence>
<dbReference type="InterPro" id="IPR036890">
    <property type="entry name" value="HATPase_C_sf"/>
</dbReference>
<evidence type="ECO:0000256" key="6">
    <source>
        <dbReference type="PROSITE-ProRule" id="PRU00339"/>
    </source>
</evidence>
<gene>
    <name evidence="10" type="ORF">SAMN05421825_0334</name>
</gene>
<keyword evidence="8" id="KW-0812">Transmembrane</keyword>
<dbReference type="SUPFAM" id="SSF48452">
    <property type="entry name" value="TPR-like"/>
    <property type="match status" value="1"/>
</dbReference>
<dbReference type="AlphaFoldDB" id="A0A1G7G569"/>
<evidence type="ECO:0000259" key="9">
    <source>
        <dbReference type="PROSITE" id="PS50109"/>
    </source>
</evidence>
<accession>A0A1G7G569</accession>
<dbReference type="Pfam" id="PF02518">
    <property type="entry name" value="HATPase_c"/>
    <property type="match status" value="1"/>
</dbReference>
<evidence type="ECO:0000256" key="2">
    <source>
        <dbReference type="ARBA" id="ARBA00012438"/>
    </source>
</evidence>
<protein>
    <recommendedName>
        <fullName evidence="2">histidine kinase</fullName>
        <ecNumber evidence="2">2.7.13.3</ecNumber>
    </recommendedName>
</protein>
<dbReference type="RefSeq" id="WP_089870850.1">
    <property type="nucleotide sequence ID" value="NZ_FNBH01000001.1"/>
</dbReference>
<dbReference type="PANTHER" id="PTHR24421:SF10">
    <property type="entry name" value="NITRATE_NITRITE SENSOR PROTEIN NARQ"/>
    <property type="match status" value="1"/>
</dbReference>
<keyword evidence="8" id="KW-1133">Transmembrane helix</keyword>
<feature type="transmembrane region" description="Helical" evidence="8">
    <location>
        <begin position="338"/>
        <end position="357"/>
    </location>
</feature>
<dbReference type="GO" id="GO:0000160">
    <property type="term" value="P:phosphorelay signal transduction system"/>
    <property type="evidence" value="ECO:0007669"/>
    <property type="project" value="UniProtKB-KW"/>
</dbReference>
<sequence>MKFLYFLLGLSFLIGCSEHSIKEIEKTTDNAFYDKAFDFREKNELDSSFLYFFRAKDSFLQKKDSFGVGKCLANLAIIQETKGDYFGSQESGLSALDYFNQRDSIEYNYISINYNTLSIVSSRLKDYKKAIEFYLQAIKFSNDSINKNIYRNNLANSYRKEKKYNSASKIFQSILDNNTKKDKEYSRALSNFAYSKWLQNSNFNPIPEFKQALNIRIKEKDLWGQNASYAHFADYYSRKKSDSALFYAKKMFDVSNKIKSPDDQIEALQKLIVLDSKNYSSHFNRYQFLNDSLQTARNKAKNQFALIRYETEKSKADNLKLQKDNTEKKYQIIRQKGLTVGVSTLAIISSIIGIFWYRRRKQRMEQEKLLEVKNTELKYSKKIHDVVANGLYHTMIEIQNQPELDKEKILNRIEKMYEESRDIAQDEIIEKDFYSRFYKMMNSYSSNDQRILPVGYKDNIWENLSDNAQSELYYIIREILVNMKKHSKAKLASLKFEKSQDNLTIRYTDNGIGISNLESKKGTGLRNTENRIDSINGDIIFEQNPRGGLIIQITVPIHSKYV</sequence>
<organism evidence="10 11">
    <name type="scientific">Epilithonimonas hungarica</name>
    <dbReference type="NCBI Taxonomy" id="454006"/>
    <lineage>
        <taxon>Bacteria</taxon>
        <taxon>Pseudomonadati</taxon>
        <taxon>Bacteroidota</taxon>
        <taxon>Flavobacteriia</taxon>
        <taxon>Flavobacteriales</taxon>
        <taxon>Weeksellaceae</taxon>
        <taxon>Chryseobacterium group</taxon>
        <taxon>Epilithonimonas</taxon>
    </lineage>
</organism>
<keyword evidence="8" id="KW-0472">Membrane</keyword>
<evidence type="ECO:0000256" key="1">
    <source>
        <dbReference type="ARBA" id="ARBA00000085"/>
    </source>
</evidence>
<keyword evidence="5" id="KW-0902">Two-component regulatory system</keyword>
<dbReference type="PROSITE" id="PS51257">
    <property type="entry name" value="PROKAR_LIPOPROTEIN"/>
    <property type="match status" value="1"/>
</dbReference>
<dbReference type="CDD" id="cd16917">
    <property type="entry name" value="HATPase_UhpB-NarQ-NarX-like"/>
    <property type="match status" value="1"/>
</dbReference>
<dbReference type="Gene3D" id="1.25.40.10">
    <property type="entry name" value="Tetratricopeptide repeat domain"/>
    <property type="match status" value="1"/>
</dbReference>
<evidence type="ECO:0000313" key="10">
    <source>
        <dbReference type="EMBL" id="SDE83225.1"/>
    </source>
</evidence>
<dbReference type="SUPFAM" id="SSF55874">
    <property type="entry name" value="ATPase domain of HSP90 chaperone/DNA topoisomerase II/histidine kinase"/>
    <property type="match status" value="1"/>
</dbReference>
<dbReference type="PANTHER" id="PTHR24421">
    <property type="entry name" value="NITRATE/NITRITE SENSOR PROTEIN NARX-RELATED"/>
    <property type="match status" value="1"/>
</dbReference>
<evidence type="ECO:0000256" key="4">
    <source>
        <dbReference type="ARBA" id="ARBA00022777"/>
    </source>
</evidence>
<dbReference type="GO" id="GO:0004673">
    <property type="term" value="F:protein histidine kinase activity"/>
    <property type="evidence" value="ECO:0007669"/>
    <property type="project" value="UniProtKB-EC"/>
</dbReference>
<dbReference type="Gene3D" id="3.30.565.10">
    <property type="entry name" value="Histidine kinase-like ATPase, C-terminal domain"/>
    <property type="match status" value="1"/>
</dbReference>
<comment type="catalytic activity">
    <reaction evidence="1">
        <text>ATP + protein L-histidine = ADP + protein N-phospho-L-histidine.</text>
        <dbReference type="EC" id="2.7.13.3"/>
    </reaction>
</comment>
<evidence type="ECO:0000256" key="8">
    <source>
        <dbReference type="SAM" id="Phobius"/>
    </source>
</evidence>
<feature type="repeat" description="TPR" evidence="6">
    <location>
        <begin position="111"/>
        <end position="144"/>
    </location>
</feature>
<keyword evidence="11" id="KW-1185">Reference proteome</keyword>
<dbReference type="InterPro" id="IPR011990">
    <property type="entry name" value="TPR-like_helical_dom_sf"/>
</dbReference>
<proteinExistence type="predicted"/>
<dbReference type="Proteomes" id="UP000199203">
    <property type="component" value="Unassembled WGS sequence"/>
</dbReference>
<keyword evidence="7" id="KW-0175">Coiled coil</keyword>
<keyword evidence="3" id="KW-0808">Transferase</keyword>
<dbReference type="InterPro" id="IPR019734">
    <property type="entry name" value="TPR_rpt"/>
</dbReference>
<dbReference type="STRING" id="454006.SAMN05421825_0334"/>
<dbReference type="EMBL" id="FNBH01000001">
    <property type="protein sequence ID" value="SDE83225.1"/>
    <property type="molecule type" value="Genomic_DNA"/>
</dbReference>
<dbReference type="EC" id="2.7.13.3" evidence="2"/>
<keyword evidence="6" id="KW-0802">TPR repeat</keyword>
<feature type="domain" description="Histidine kinase" evidence="9">
    <location>
        <begin position="471"/>
        <end position="559"/>
    </location>
</feature>
<feature type="coiled-coil region" evidence="7">
    <location>
        <begin position="309"/>
        <end position="336"/>
    </location>
</feature>
<dbReference type="InterPro" id="IPR005467">
    <property type="entry name" value="His_kinase_dom"/>
</dbReference>
<name>A0A1G7G569_9FLAO</name>
<evidence type="ECO:0000256" key="5">
    <source>
        <dbReference type="ARBA" id="ARBA00023012"/>
    </source>
</evidence>
<dbReference type="PROSITE" id="PS50109">
    <property type="entry name" value="HIS_KIN"/>
    <property type="match status" value="1"/>
</dbReference>
<dbReference type="InterPro" id="IPR003594">
    <property type="entry name" value="HATPase_dom"/>
</dbReference>